<dbReference type="EMBL" id="QJVJ01000012">
    <property type="protein sequence ID" value="PYI51515.1"/>
    <property type="molecule type" value="Genomic_DNA"/>
</dbReference>
<dbReference type="Gene3D" id="2.60.40.10">
    <property type="entry name" value="Immunoglobulins"/>
    <property type="match status" value="1"/>
</dbReference>
<dbReference type="Pfam" id="PF22633">
    <property type="entry name" value="F5_F8_type_C_2"/>
    <property type="match status" value="1"/>
</dbReference>
<dbReference type="InterPro" id="IPR003159">
    <property type="entry name" value="Lyase_8_central_dom"/>
</dbReference>
<dbReference type="Gene3D" id="2.70.98.10">
    <property type="match status" value="1"/>
</dbReference>
<dbReference type="InterPro" id="IPR012970">
    <property type="entry name" value="Lyase_8_alpha_N"/>
</dbReference>
<reference evidence="9 10" key="1">
    <citation type="submission" date="2018-05" db="EMBL/GenBank/DDBJ databases">
        <title>Paenibacillus flagellatus sp. nov., isolated from selenium mineral soil.</title>
        <authorList>
            <person name="Dai X."/>
        </authorList>
    </citation>
    <scope>NUCLEOTIDE SEQUENCE [LARGE SCALE GENOMIC DNA]</scope>
    <source>
        <strain evidence="9 10">DXL2</strain>
    </source>
</reference>
<dbReference type="GO" id="GO:0005576">
    <property type="term" value="C:extracellular region"/>
    <property type="evidence" value="ECO:0007669"/>
    <property type="project" value="InterPro"/>
</dbReference>
<evidence type="ECO:0000259" key="8">
    <source>
        <dbReference type="SMART" id="SM00607"/>
    </source>
</evidence>
<evidence type="ECO:0000256" key="5">
    <source>
        <dbReference type="ARBA" id="ARBA00023157"/>
    </source>
</evidence>
<dbReference type="Gene3D" id="2.60.220.10">
    <property type="entry name" value="Polysaccharide lyase family 8-like, C-terminal"/>
    <property type="match status" value="1"/>
</dbReference>
<dbReference type="InterPro" id="IPR011013">
    <property type="entry name" value="Gal_mutarotase_sf_dom"/>
</dbReference>
<dbReference type="InterPro" id="IPR004103">
    <property type="entry name" value="Lyase_8_C"/>
</dbReference>
<dbReference type="PANTHER" id="PTHR38481">
    <property type="entry name" value="HYALURONATE LYASE"/>
    <property type="match status" value="1"/>
</dbReference>
<dbReference type="InterPro" id="IPR013783">
    <property type="entry name" value="Ig-like_fold"/>
</dbReference>
<keyword evidence="2" id="KW-0479">Metal-binding</keyword>
<comment type="similarity">
    <text evidence="1">Belongs to the polysaccharide lyase 8 family.</text>
</comment>
<evidence type="ECO:0000256" key="7">
    <source>
        <dbReference type="PIRSR" id="PIRSR638970-1"/>
    </source>
</evidence>
<dbReference type="InterPro" id="IPR014718">
    <property type="entry name" value="GH-type_carb-bd"/>
</dbReference>
<dbReference type="InterPro" id="IPR008979">
    <property type="entry name" value="Galactose-bd-like_sf"/>
</dbReference>
<dbReference type="Pfam" id="PF10633">
    <property type="entry name" value="NPCBM_assoc"/>
    <property type="match status" value="1"/>
</dbReference>
<protein>
    <submittedName>
        <fullName evidence="9">Hyaluronate lyase</fullName>
    </submittedName>
</protein>
<dbReference type="GO" id="GO:0005975">
    <property type="term" value="P:carbohydrate metabolic process"/>
    <property type="evidence" value="ECO:0007669"/>
    <property type="project" value="InterPro"/>
</dbReference>
<dbReference type="SUPFAM" id="SSF48230">
    <property type="entry name" value="Chondroitin AC/alginate lyase"/>
    <property type="match status" value="1"/>
</dbReference>
<dbReference type="Pfam" id="PF02884">
    <property type="entry name" value="Lyase_8_C"/>
    <property type="match status" value="1"/>
</dbReference>
<name>A0A2V5JXD4_9BACL</name>
<keyword evidence="6 9" id="KW-0456">Lyase</keyword>
<feature type="active site" evidence="7">
    <location>
        <position position="320"/>
    </location>
</feature>
<comment type="caution">
    <text evidence="9">The sequence shown here is derived from an EMBL/GenBank/DDBJ whole genome shotgun (WGS) entry which is preliminary data.</text>
</comment>
<keyword evidence="4" id="KW-0106">Calcium</keyword>
<feature type="domain" description="Fucolectin tachylectin-4 pentraxin-1" evidence="8">
    <location>
        <begin position="890"/>
        <end position="1036"/>
    </location>
</feature>
<dbReference type="GO" id="GO:0030246">
    <property type="term" value="F:carbohydrate binding"/>
    <property type="evidence" value="ECO:0007669"/>
    <property type="project" value="InterPro"/>
</dbReference>
<evidence type="ECO:0000256" key="3">
    <source>
        <dbReference type="ARBA" id="ARBA00022729"/>
    </source>
</evidence>
<evidence type="ECO:0000256" key="6">
    <source>
        <dbReference type="ARBA" id="ARBA00023239"/>
    </source>
</evidence>
<gene>
    <name evidence="9" type="ORF">DLM86_24135</name>
</gene>
<dbReference type="InterPro" id="IPR008929">
    <property type="entry name" value="Chondroitin_lyas"/>
</dbReference>
<dbReference type="GO" id="GO:0046872">
    <property type="term" value="F:metal ion binding"/>
    <property type="evidence" value="ECO:0007669"/>
    <property type="project" value="UniProtKB-KW"/>
</dbReference>
<dbReference type="Proteomes" id="UP000247476">
    <property type="component" value="Unassembled WGS sequence"/>
</dbReference>
<organism evidence="9 10">
    <name type="scientific">Paenibacillus flagellatus</name>
    <dbReference type="NCBI Taxonomy" id="2211139"/>
    <lineage>
        <taxon>Bacteria</taxon>
        <taxon>Bacillati</taxon>
        <taxon>Bacillota</taxon>
        <taxon>Bacilli</taxon>
        <taxon>Bacillales</taxon>
        <taxon>Paenibacillaceae</taxon>
        <taxon>Paenibacillus</taxon>
    </lineage>
</organism>
<dbReference type="SUPFAM" id="SSF49863">
    <property type="entry name" value="Hyaluronate lyase-like, C-terminal domain"/>
    <property type="match status" value="1"/>
</dbReference>
<dbReference type="Pfam" id="PF02278">
    <property type="entry name" value="Lyase_8"/>
    <property type="match status" value="1"/>
</dbReference>
<dbReference type="InterPro" id="IPR011071">
    <property type="entry name" value="Lyase_8-like_C"/>
</dbReference>
<dbReference type="InterPro" id="IPR038970">
    <property type="entry name" value="Lyase_8"/>
</dbReference>
<dbReference type="CDD" id="cd01083">
    <property type="entry name" value="GAG_Lyase"/>
    <property type="match status" value="1"/>
</dbReference>
<evidence type="ECO:0000313" key="10">
    <source>
        <dbReference type="Proteomes" id="UP000247476"/>
    </source>
</evidence>
<sequence>MRKMLLLLIVFAIAIPVLYGSAVSAADEYDALRLKWRDYLTGGTEVDPSDPDYAKAIERIARSVTNAEGTGVWDRMNKAPDRGYLWSDLTSTTNSAQVSSHYTRLKEMALAFATPGSPLFGDERLKNDIVGGLDWTYANRYNERKSEYNNWWDWEIGSPMLLADTMTLMYDHLSATQIADYVRAIDKFCPDPTKRTNLSNFEETGANRLDKALIVVLRGIVTKSAAKIEQGRDAMSQVFPYVTKDDGFYRDGSFVFHDNLAYTGSYGSVLLGDIAKLLYLLTGSSWQVTDPNLDNAFRWVTDSFEPLVYRGVMMDMVNGRSISRKDRSMWGPISTIAWMAEFAPPDRAAEYKRIVKGWLTANPWLPSLYEKSGLSAIRMVKSILNDPAVQPKGSLIMSKPFAAMDRYVHLRPGFGFGISMSSARIANFESGTENLKGWYTGDGMTYLYNSDIDQFFDGFWPTVDAMRLPGTTSDGATRRHLRTTSKTWVGGSSIDGLYGTAGMDLDPDNSTLGGKKSWFLFDDEIVALGAGLTSTDNRRVETIVENRMIAGDNAFTVNGEAMPSELGWSETMESVSWAHLAGSRPGADIGYYFPDRPTVNGLREQRTGSWSDINTLMNPTEPITRNYLSLSLDHGTNPSGESYSYVLLPNRDAASTGSYGADPDVGVLSNTERLQAVRERKLGVTGLNFWQDGTYDFVRSYQPASVMIKEDGDELTVAVSDPTMLQEKLTIELGKSAVSVLSADETVAVTRKAPYIRLDIDTAGSLGRTHTVKLRINPASRNHLPDVNRVTVDIAESRLYRGDSANVAVTVTNLGERTPGGTLELRLPDGWTANGPLRYPIRSLGPDESATVTATVYVPSNAAYARHRITAVQKTGNATFEGSDAVDVVKRNVAAGKPASQSSTAFGGVPERAVDGNTNGAYSAGSVSHTAPEAQPYWQTDLGADYLVDEIVLWNRTDCCSNRLSQYYVFVSDRPFESASLADTLRQPDVWSTYESGTAGRPTAIEVGRTGRYVRVQLSGTNPLSLAEVQVISSGNP</sequence>
<dbReference type="SUPFAM" id="SSF74650">
    <property type="entry name" value="Galactose mutarotase-like"/>
    <property type="match status" value="1"/>
</dbReference>
<keyword evidence="10" id="KW-1185">Reference proteome</keyword>
<evidence type="ECO:0000256" key="2">
    <source>
        <dbReference type="ARBA" id="ARBA00022723"/>
    </source>
</evidence>
<dbReference type="InterPro" id="IPR006585">
    <property type="entry name" value="FTP1"/>
</dbReference>
<dbReference type="GO" id="GO:0016837">
    <property type="term" value="F:carbon-oxygen lyase activity, acting on polysaccharides"/>
    <property type="evidence" value="ECO:0007669"/>
    <property type="project" value="UniProtKB-ARBA"/>
</dbReference>
<dbReference type="PANTHER" id="PTHR38481:SF1">
    <property type="entry name" value="HYALURONATE LYASE"/>
    <property type="match status" value="1"/>
</dbReference>
<keyword evidence="5" id="KW-1015">Disulfide bond</keyword>
<feature type="active site" evidence="7">
    <location>
        <position position="257"/>
    </location>
</feature>
<dbReference type="OrthoDB" id="6636047at2"/>
<dbReference type="AlphaFoldDB" id="A0A2V5JXD4"/>
<accession>A0A2V5JXD4</accession>
<dbReference type="RefSeq" id="WP_110842637.1">
    <property type="nucleotide sequence ID" value="NZ_QJVJ01000012.1"/>
</dbReference>
<dbReference type="Gene3D" id="2.60.120.260">
    <property type="entry name" value="Galactose-binding domain-like"/>
    <property type="match status" value="1"/>
</dbReference>
<evidence type="ECO:0000256" key="1">
    <source>
        <dbReference type="ARBA" id="ARBA00006699"/>
    </source>
</evidence>
<dbReference type="SMART" id="SM00607">
    <property type="entry name" value="FTP"/>
    <property type="match status" value="1"/>
</dbReference>
<evidence type="ECO:0000313" key="9">
    <source>
        <dbReference type="EMBL" id="PYI51515.1"/>
    </source>
</evidence>
<keyword evidence="3" id="KW-0732">Signal</keyword>
<feature type="active site" evidence="7">
    <location>
        <position position="266"/>
    </location>
</feature>
<proteinExistence type="inferred from homology"/>
<dbReference type="Gene3D" id="1.50.10.100">
    <property type="entry name" value="Chondroitin AC/alginate lyase"/>
    <property type="match status" value="1"/>
</dbReference>
<dbReference type="Pfam" id="PF08124">
    <property type="entry name" value="Lyase_8_N"/>
    <property type="match status" value="1"/>
</dbReference>
<evidence type="ECO:0000256" key="4">
    <source>
        <dbReference type="ARBA" id="ARBA00022837"/>
    </source>
</evidence>
<dbReference type="SUPFAM" id="SSF49785">
    <property type="entry name" value="Galactose-binding domain-like"/>
    <property type="match status" value="1"/>
</dbReference>
<dbReference type="InterPro" id="IPR018905">
    <property type="entry name" value="A-galactase_NEW3"/>
</dbReference>